<sequence length="197" mass="21814">QAVGSDSRTCPHCGLLTPRPPPTPSQQTQPPMGALQQQPTTGAESVPNPSGEDTDDVSTVACTVACQRCFQAWCFDCHAPLHADRSCANFRRSQDQLLAQWCNVTYSENGQILRRAQRCPRCCVLIEKDSGCNHVICSRCGYEFCYACRAPHHAGDCVPLDLAEAAAQRSRNARLCRQFRFWEEFNRSVPLARPCPG</sequence>
<evidence type="ECO:0000313" key="13">
    <source>
        <dbReference type="WBParaSite" id="maker-uti_cns_0045351-snap-gene-0.9-mRNA-1"/>
    </source>
</evidence>
<feature type="region of interest" description="Disordered" evidence="9">
    <location>
        <begin position="1"/>
        <end position="54"/>
    </location>
</feature>
<evidence type="ECO:0000256" key="2">
    <source>
        <dbReference type="ARBA" id="ARBA00012251"/>
    </source>
</evidence>
<name>A0A1I8FXZ3_9PLAT</name>
<dbReference type="GO" id="GO:0061630">
    <property type="term" value="F:ubiquitin protein ligase activity"/>
    <property type="evidence" value="ECO:0007669"/>
    <property type="project" value="UniProtKB-EC"/>
</dbReference>
<evidence type="ECO:0000256" key="8">
    <source>
        <dbReference type="ARBA" id="ARBA00022833"/>
    </source>
</evidence>
<keyword evidence="7" id="KW-0833">Ubl conjugation pathway</keyword>
<dbReference type="SMART" id="SM00647">
    <property type="entry name" value="IBR"/>
    <property type="match status" value="2"/>
</dbReference>
<dbReference type="EC" id="2.3.2.31" evidence="2"/>
<reference evidence="12 13" key="1">
    <citation type="submission" date="2016-11" db="UniProtKB">
        <authorList>
            <consortium name="WormBaseParasite"/>
        </authorList>
    </citation>
    <scope>IDENTIFICATION</scope>
</reference>
<keyword evidence="11" id="KW-1185">Reference proteome</keyword>
<evidence type="ECO:0000313" key="12">
    <source>
        <dbReference type="WBParaSite" id="maker-uti_cns_0000317-snap-gene-0.4-mRNA-1"/>
    </source>
</evidence>
<dbReference type="GO" id="GO:0016567">
    <property type="term" value="P:protein ubiquitination"/>
    <property type="evidence" value="ECO:0007669"/>
    <property type="project" value="InterPro"/>
</dbReference>
<dbReference type="InterPro" id="IPR044066">
    <property type="entry name" value="TRIAD_supradom"/>
</dbReference>
<keyword evidence="6" id="KW-0863">Zinc-finger</keyword>
<evidence type="ECO:0000256" key="4">
    <source>
        <dbReference type="ARBA" id="ARBA00022723"/>
    </source>
</evidence>
<dbReference type="WBParaSite" id="maker-uti_cns_0000317-snap-gene-0.4-mRNA-1">
    <property type="protein sequence ID" value="maker-uti_cns_0000317-snap-gene-0.4-mRNA-1"/>
    <property type="gene ID" value="maker-uti_cns_0000317-snap-gene-0.4"/>
</dbReference>
<evidence type="ECO:0000313" key="11">
    <source>
        <dbReference type="Proteomes" id="UP000095280"/>
    </source>
</evidence>
<organism evidence="11 12">
    <name type="scientific">Macrostomum lignano</name>
    <dbReference type="NCBI Taxonomy" id="282301"/>
    <lineage>
        <taxon>Eukaryota</taxon>
        <taxon>Metazoa</taxon>
        <taxon>Spiralia</taxon>
        <taxon>Lophotrochozoa</taxon>
        <taxon>Platyhelminthes</taxon>
        <taxon>Rhabditophora</taxon>
        <taxon>Macrostomorpha</taxon>
        <taxon>Macrostomida</taxon>
        <taxon>Macrostomidae</taxon>
        <taxon>Macrostomum</taxon>
    </lineage>
</organism>
<dbReference type="PROSITE" id="PS51873">
    <property type="entry name" value="TRIAD"/>
    <property type="match status" value="1"/>
</dbReference>
<keyword evidence="4" id="KW-0479">Metal-binding</keyword>
<evidence type="ECO:0000256" key="9">
    <source>
        <dbReference type="SAM" id="MobiDB-lite"/>
    </source>
</evidence>
<dbReference type="CDD" id="cd20336">
    <property type="entry name" value="Rcat_RBR"/>
    <property type="match status" value="1"/>
</dbReference>
<dbReference type="WBParaSite" id="maker-uti_cns_0045351-snap-gene-0.9-mRNA-1">
    <property type="protein sequence ID" value="maker-uti_cns_0045351-snap-gene-0.9-mRNA-1"/>
    <property type="gene ID" value="maker-uti_cns_0045351-snap-gene-0.9"/>
</dbReference>
<evidence type="ECO:0000256" key="3">
    <source>
        <dbReference type="ARBA" id="ARBA00022679"/>
    </source>
</evidence>
<evidence type="ECO:0000256" key="1">
    <source>
        <dbReference type="ARBA" id="ARBA00001798"/>
    </source>
</evidence>
<evidence type="ECO:0000259" key="10">
    <source>
        <dbReference type="PROSITE" id="PS51873"/>
    </source>
</evidence>
<dbReference type="SUPFAM" id="SSF57850">
    <property type="entry name" value="RING/U-box"/>
    <property type="match status" value="1"/>
</dbReference>
<evidence type="ECO:0000256" key="5">
    <source>
        <dbReference type="ARBA" id="ARBA00022737"/>
    </source>
</evidence>
<keyword evidence="8" id="KW-0862">Zinc</keyword>
<dbReference type="InterPro" id="IPR002867">
    <property type="entry name" value="IBR_dom"/>
</dbReference>
<comment type="catalytic activity">
    <reaction evidence="1">
        <text>[E2 ubiquitin-conjugating enzyme]-S-ubiquitinyl-L-cysteine + [acceptor protein]-L-lysine = [E2 ubiquitin-conjugating enzyme]-L-cysteine + [acceptor protein]-N(6)-ubiquitinyl-L-lysine.</text>
        <dbReference type="EC" id="2.3.2.31"/>
    </reaction>
</comment>
<dbReference type="Proteomes" id="UP000095280">
    <property type="component" value="Unplaced"/>
</dbReference>
<protein>
    <recommendedName>
        <fullName evidence="2">RBR-type E3 ubiquitin transferase</fullName>
        <ecNumber evidence="2">2.3.2.31</ecNumber>
    </recommendedName>
</protein>
<dbReference type="Gene3D" id="1.20.120.1750">
    <property type="match status" value="1"/>
</dbReference>
<evidence type="ECO:0000256" key="6">
    <source>
        <dbReference type="ARBA" id="ARBA00022771"/>
    </source>
</evidence>
<dbReference type="GO" id="GO:0008270">
    <property type="term" value="F:zinc ion binding"/>
    <property type="evidence" value="ECO:0007669"/>
    <property type="project" value="UniProtKB-KW"/>
</dbReference>
<proteinExistence type="predicted"/>
<keyword evidence="5" id="KW-0677">Repeat</keyword>
<dbReference type="InterPro" id="IPR031127">
    <property type="entry name" value="E3_UB_ligase_RBR"/>
</dbReference>
<dbReference type="Pfam" id="PF22191">
    <property type="entry name" value="IBR_1"/>
    <property type="match status" value="1"/>
</dbReference>
<accession>A0A1I8FXZ3</accession>
<dbReference type="AlphaFoldDB" id="A0A1I8FXZ3"/>
<keyword evidence="3" id="KW-0808">Transferase</keyword>
<dbReference type="WBParaSite" id="maker-uti_cns_0045352-snap-gene-0.32-mRNA-1">
    <property type="protein sequence ID" value="maker-uti_cns_0045352-snap-gene-0.32-mRNA-1"/>
    <property type="gene ID" value="maker-uti_cns_0045352-snap-gene-0.32"/>
</dbReference>
<feature type="domain" description="RING-type" evidence="10">
    <location>
        <begin position="1"/>
        <end position="161"/>
    </location>
</feature>
<dbReference type="PANTHER" id="PTHR11685">
    <property type="entry name" value="RBR FAMILY RING FINGER AND IBR DOMAIN-CONTAINING"/>
    <property type="match status" value="1"/>
</dbReference>
<evidence type="ECO:0000256" key="7">
    <source>
        <dbReference type="ARBA" id="ARBA00022786"/>
    </source>
</evidence>